<organism evidence="1 2">
    <name type="scientific">Parendozoicomonas haliclonae</name>
    <dbReference type="NCBI Taxonomy" id="1960125"/>
    <lineage>
        <taxon>Bacteria</taxon>
        <taxon>Pseudomonadati</taxon>
        <taxon>Pseudomonadota</taxon>
        <taxon>Gammaproteobacteria</taxon>
        <taxon>Oceanospirillales</taxon>
        <taxon>Endozoicomonadaceae</taxon>
        <taxon>Parendozoicomonas</taxon>
    </lineage>
</organism>
<dbReference type="GO" id="GO:0051782">
    <property type="term" value="P:negative regulation of cell division"/>
    <property type="evidence" value="ECO:0007669"/>
    <property type="project" value="InterPro"/>
</dbReference>
<keyword evidence="1" id="KW-0131">Cell cycle</keyword>
<dbReference type="Proteomes" id="UP000196573">
    <property type="component" value="Unassembled WGS sequence"/>
</dbReference>
<dbReference type="AlphaFoldDB" id="A0A1X7AKW5"/>
<evidence type="ECO:0000313" key="2">
    <source>
        <dbReference type="Proteomes" id="UP000196573"/>
    </source>
</evidence>
<dbReference type="Gene3D" id="3.40.50.300">
    <property type="entry name" value="P-loop containing nucleotide triphosphate hydrolases"/>
    <property type="match status" value="1"/>
</dbReference>
<dbReference type="OrthoDB" id="9811176at2"/>
<reference evidence="1 2" key="1">
    <citation type="submission" date="2017-03" db="EMBL/GenBank/DDBJ databases">
        <authorList>
            <person name="Afonso C.L."/>
            <person name="Miller P.J."/>
            <person name="Scott M.A."/>
            <person name="Spackman E."/>
            <person name="Goraichik I."/>
            <person name="Dimitrov K.M."/>
            <person name="Suarez D.L."/>
            <person name="Swayne D.E."/>
        </authorList>
    </citation>
    <scope>NUCLEOTIDE SEQUENCE [LARGE SCALE GENOMIC DNA]</scope>
    <source>
        <strain evidence="1">SB41UT1</strain>
    </source>
</reference>
<dbReference type="RefSeq" id="WP_087110422.1">
    <property type="nucleotide sequence ID" value="NZ_CBCSCN010000003.1"/>
</dbReference>
<evidence type="ECO:0000313" key="1">
    <source>
        <dbReference type="EMBL" id="SMA47754.1"/>
    </source>
</evidence>
<name>A0A1X7AKW5_9GAMM</name>
<protein>
    <submittedName>
        <fullName evidence="1">Cell division inhibitor SulA</fullName>
    </submittedName>
</protein>
<dbReference type="InterPro" id="IPR004596">
    <property type="entry name" value="Cell_div_suppressor_SulA"/>
</dbReference>
<proteinExistence type="predicted"/>
<dbReference type="GO" id="GO:0009432">
    <property type="term" value="P:SOS response"/>
    <property type="evidence" value="ECO:0007669"/>
    <property type="project" value="InterPro"/>
</dbReference>
<sequence>MNTQLQSNLDLVWSQPAPESAPASAALEDRISEVILPSLGFSMAALIAPMLTQLSRNHSPRWLTLICSQGQARDISRWLKTTGVVVNKLLLLTAEDEQGCLSLSRKVLAAGNSHTVISWLSQSPAMVMGDLEQAASIGDSAGVIIRQRRG</sequence>
<accession>A0A1X7AKW5</accession>
<dbReference type="SUPFAM" id="SSF52540">
    <property type="entry name" value="P-loop containing nucleoside triphosphate hydrolases"/>
    <property type="match status" value="1"/>
</dbReference>
<gene>
    <name evidence="1" type="primary">sulA</name>
    <name evidence="1" type="ORF">EHSB41UT_02544</name>
</gene>
<keyword evidence="1" id="KW-0132">Cell division</keyword>
<dbReference type="EMBL" id="FWPT01000005">
    <property type="protein sequence ID" value="SMA47754.1"/>
    <property type="molecule type" value="Genomic_DNA"/>
</dbReference>
<dbReference type="GO" id="GO:0051301">
    <property type="term" value="P:cell division"/>
    <property type="evidence" value="ECO:0007669"/>
    <property type="project" value="UniProtKB-KW"/>
</dbReference>
<keyword evidence="2" id="KW-1185">Reference proteome</keyword>
<dbReference type="InterPro" id="IPR027417">
    <property type="entry name" value="P-loop_NTPase"/>
</dbReference>
<dbReference type="Pfam" id="PF03846">
    <property type="entry name" value="SulA"/>
    <property type="match status" value="1"/>
</dbReference>